<keyword evidence="1" id="KW-0175">Coiled coil</keyword>
<keyword evidence="2" id="KW-0732">Signal</keyword>
<proteinExistence type="predicted"/>
<evidence type="ECO:0000256" key="1">
    <source>
        <dbReference type="SAM" id="Coils"/>
    </source>
</evidence>
<dbReference type="EMBL" id="AEPS01000008">
    <property type="protein sequence ID" value="EFU67355.1"/>
    <property type="molecule type" value="Genomic_DNA"/>
</dbReference>
<dbReference type="Proteomes" id="UP000032871">
    <property type="component" value="Unassembled WGS sequence"/>
</dbReference>
<dbReference type="GeneID" id="60800694"/>
<feature type="coiled-coil region" evidence="1">
    <location>
        <begin position="107"/>
        <end position="158"/>
    </location>
</feature>
<dbReference type="RefSeq" id="WP_006718903.1">
    <property type="nucleotide sequence ID" value="NZ_GL622200.1"/>
</dbReference>
<gene>
    <name evidence="3" type="ORF">HMPREF9064_1310</name>
</gene>
<evidence type="ECO:0000256" key="2">
    <source>
        <dbReference type="SAM" id="SignalP"/>
    </source>
</evidence>
<reference evidence="3 4" key="1">
    <citation type="submission" date="2010-12" db="EMBL/GenBank/DDBJ databases">
        <authorList>
            <person name="Muzny D."/>
            <person name="Qin X."/>
            <person name="Deng J."/>
            <person name="Jiang H."/>
            <person name="Liu Y."/>
            <person name="Qu J."/>
            <person name="Song X.-Z."/>
            <person name="Zhang L."/>
            <person name="Thornton R."/>
            <person name="Coyle M."/>
            <person name="Francisco L."/>
            <person name="Jackson L."/>
            <person name="Javaid M."/>
            <person name="Korchina V."/>
            <person name="Kovar C."/>
            <person name="Mata R."/>
            <person name="Mathew T."/>
            <person name="Ngo R."/>
            <person name="Nguyen L."/>
            <person name="Nguyen N."/>
            <person name="Okwuonu G."/>
            <person name="Ongeri F."/>
            <person name="Pham C."/>
            <person name="Simmons D."/>
            <person name="Wilczek-Boney K."/>
            <person name="Hale W."/>
            <person name="Jakkamsetti A."/>
            <person name="Pham P."/>
            <person name="Ruth R."/>
            <person name="San Lucas F."/>
            <person name="Warren J."/>
            <person name="Zhang J."/>
            <person name="Zhao Z."/>
            <person name="Zhou C."/>
            <person name="Zhu D."/>
            <person name="Lee S."/>
            <person name="Bess C."/>
            <person name="Blankenburg K."/>
            <person name="Forbes L."/>
            <person name="Fu Q."/>
            <person name="Gubbala S."/>
            <person name="Hirani K."/>
            <person name="Jayaseelan J.C."/>
            <person name="Lara F."/>
            <person name="Munidasa M."/>
            <person name="Palculict T."/>
            <person name="Patil S."/>
            <person name="Pu L.-L."/>
            <person name="Saada N."/>
            <person name="Tang L."/>
            <person name="Weissenberger G."/>
            <person name="Zhu Y."/>
            <person name="Hemphill L."/>
            <person name="Shang Y."/>
            <person name="Youmans B."/>
            <person name="Ayvaz T."/>
            <person name="Ross M."/>
            <person name="Santibanez J."/>
            <person name="Aqrawi P."/>
            <person name="Gross S."/>
            <person name="Joshi V."/>
            <person name="Fowler G."/>
            <person name="Nazareth L."/>
            <person name="Reid J."/>
            <person name="Worley K."/>
            <person name="Petrosino J."/>
            <person name="Highlander S."/>
            <person name="Gibbs R."/>
        </authorList>
    </citation>
    <scope>NUCLEOTIDE SEQUENCE [LARGE SCALE GENOMIC DNA]</scope>
    <source>
        <strain evidence="3 4">ATCC 33393</strain>
    </source>
</reference>
<protein>
    <recommendedName>
        <fullName evidence="5">Lipoprotein</fullName>
    </recommendedName>
</protein>
<feature type="chain" id="PRO_5003205690" description="Lipoprotein" evidence="2">
    <location>
        <begin position="20"/>
        <end position="161"/>
    </location>
</feature>
<dbReference type="HOGENOM" id="CLU_137942_1_0_6"/>
<evidence type="ECO:0008006" key="5">
    <source>
        <dbReference type="Google" id="ProtNLM"/>
    </source>
</evidence>
<evidence type="ECO:0000313" key="3">
    <source>
        <dbReference type="EMBL" id="EFU67355.1"/>
    </source>
</evidence>
<organism evidence="3 4">
    <name type="scientific">Aggregatibacter segnis ATCC 33393</name>
    <dbReference type="NCBI Taxonomy" id="888057"/>
    <lineage>
        <taxon>Bacteria</taxon>
        <taxon>Pseudomonadati</taxon>
        <taxon>Pseudomonadota</taxon>
        <taxon>Gammaproteobacteria</taxon>
        <taxon>Pasteurellales</taxon>
        <taxon>Pasteurellaceae</taxon>
        <taxon>Aggregatibacter</taxon>
    </lineage>
</organism>
<dbReference type="AlphaFoldDB" id="E6KYS8"/>
<accession>E6KYS8</accession>
<name>E6KYS8_9PAST</name>
<dbReference type="PROSITE" id="PS51257">
    <property type="entry name" value="PROKAR_LIPOPROTEIN"/>
    <property type="match status" value="1"/>
</dbReference>
<feature type="signal peptide" evidence="2">
    <location>
        <begin position="1"/>
        <end position="19"/>
    </location>
</feature>
<comment type="caution">
    <text evidence="3">The sequence shown here is derived from an EMBL/GenBank/DDBJ whole genome shotgun (WGS) entry which is preliminary data.</text>
</comment>
<evidence type="ECO:0000313" key="4">
    <source>
        <dbReference type="Proteomes" id="UP000032871"/>
    </source>
</evidence>
<dbReference type="OrthoDB" id="8641858at2"/>
<keyword evidence="4" id="KW-1185">Reference proteome</keyword>
<sequence length="161" mass="17716">MKTLLKTTALLGAAVLLSACTNTPEECDPSVELNMFSKAACQFSGSYDKRIEQKEKLVLDAKTENAKFNKIYADIKAQQKSVNQSIAQKKAQQAKLDQSVGKLTAELKQKAKGRQDLQAEIAEVEKQMKAVNNSGGSEMEKQAELEQLQRKLSNLQKALGL</sequence>